<dbReference type="HOGENOM" id="CLU_1862762_0_0_9"/>
<evidence type="ECO:0000313" key="3">
    <source>
        <dbReference type="Proteomes" id="UP000002164"/>
    </source>
</evidence>
<organism evidence="2 3">
    <name type="scientific">Lysinibacillus sphaericus (strain C3-41)</name>
    <dbReference type="NCBI Taxonomy" id="444177"/>
    <lineage>
        <taxon>Bacteria</taxon>
        <taxon>Bacillati</taxon>
        <taxon>Bacillota</taxon>
        <taxon>Bacilli</taxon>
        <taxon>Bacillales</taxon>
        <taxon>Bacillaceae</taxon>
        <taxon>Lysinibacillus</taxon>
    </lineage>
</organism>
<feature type="transmembrane region" description="Helical" evidence="1">
    <location>
        <begin position="115"/>
        <end position="134"/>
    </location>
</feature>
<reference evidence="2 3" key="1">
    <citation type="journal article" date="2008" name="J. Bacteriol.">
        <title>Complete genome sequence of the mosquitocidal bacterium Bacillus sphaericus C3-41 and comparison with those of closely related Bacillus species.</title>
        <authorList>
            <person name="Hu X."/>
            <person name="Fan W."/>
            <person name="Han B."/>
            <person name="Liu H."/>
            <person name="Zheng D."/>
            <person name="Li Q."/>
            <person name="Dong W."/>
            <person name="Yan J."/>
            <person name="Gao M."/>
            <person name="Berry C."/>
            <person name="Yuan Z."/>
        </authorList>
    </citation>
    <scope>NUCLEOTIDE SEQUENCE [LARGE SCALE GENOMIC DNA]</scope>
    <source>
        <strain evidence="2 3">C3-41</strain>
    </source>
</reference>
<feature type="transmembrane region" description="Helical" evidence="1">
    <location>
        <begin position="50"/>
        <end position="69"/>
    </location>
</feature>
<accession>B1HQ26</accession>
<feature type="transmembrane region" description="Helical" evidence="1">
    <location>
        <begin position="76"/>
        <end position="95"/>
    </location>
</feature>
<dbReference type="EnsemblBacteria" id="ACA40669">
    <property type="protein sequence ID" value="ACA40669"/>
    <property type="gene ID" value="Bsph_3158"/>
</dbReference>
<sequence>MGVLFLKKWSTYIWKLIWVIGLFLLTIISYDIKYQIKVISATTYSIAPVFWANFIILFMWGVYLSLIFIKKWTIKINLPLLICVFIPCFLFSLYVPLATFLPLTLPIGGIWFNKAISSNFIGIVAGLTFMLSIFNDSRSKNE</sequence>
<dbReference type="AlphaFoldDB" id="B1HQ26"/>
<keyword evidence="1" id="KW-0472">Membrane</keyword>
<dbReference type="EMBL" id="CP000817">
    <property type="protein sequence ID" value="ACA40669.1"/>
    <property type="molecule type" value="Genomic_DNA"/>
</dbReference>
<keyword evidence="1" id="KW-0812">Transmembrane</keyword>
<evidence type="ECO:0000256" key="1">
    <source>
        <dbReference type="SAM" id="Phobius"/>
    </source>
</evidence>
<gene>
    <name evidence="2" type="ordered locus">Bsph_3158</name>
</gene>
<evidence type="ECO:0000313" key="2">
    <source>
        <dbReference type="EMBL" id="ACA40669.1"/>
    </source>
</evidence>
<name>B1HQ26_LYSSC</name>
<keyword evidence="1" id="KW-1133">Transmembrane helix</keyword>
<feature type="transmembrane region" description="Helical" evidence="1">
    <location>
        <begin position="12"/>
        <end position="30"/>
    </location>
</feature>
<protein>
    <submittedName>
        <fullName evidence="2">Uncharacterized protein</fullName>
    </submittedName>
</protein>
<dbReference type="KEGG" id="lsp:Bsph_3158"/>
<proteinExistence type="predicted"/>
<dbReference type="Proteomes" id="UP000002164">
    <property type="component" value="Chromosome"/>
</dbReference>